<dbReference type="InterPro" id="IPR028082">
    <property type="entry name" value="Peripla_BP_I"/>
</dbReference>
<name>A0A8J6N3T3_9DELT</name>
<feature type="domain" description="Leucine-binding protein" evidence="3">
    <location>
        <begin position="44"/>
        <end position="380"/>
    </location>
</feature>
<dbReference type="PANTHER" id="PTHR30483">
    <property type="entry name" value="LEUCINE-SPECIFIC-BINDING PROTEIN"/>
    <property type="match status" value="1"/>
</dbReference>
<dbReference type="Pfam" id="PF13458">
    <property type="entry name" value="Peripla_BP_6"/>
    <property type="match status" value="1"/>
</dbReference>
<gene>
    <name evidence="4" type="ORF">H8E19_18445</name>
</gene>
<dbReference type="PROSITE" id="PS51257">
    <property type="entry name" value="PROKAR_LIPOPROTEIN"/>
    <property type="match status" value="1"/>
</dbReference>
<evidence type="ECO:0000256" key="1">
    <source>
        <dbReference type="ARBA" id="ARBA00010062"/>
    </source>
</evidence>
<comment type="caution">
    <text evidence="4">The sequence shown here is derived from an EMBL/GenBank/DDBJ whole genome shotgun (WGS) entry which is preliminary data.</text>
</comment>
<keyword evidence="2" id="KW-0732">Signal</keyword>
<dbReference type="EMBL" id="JACNJD010000381">
    <property type="protein sequence ID" value="MBC8179389.1"/>
    <property type="molecule type" value="Genomic_DNA"/>
</dbReference>
<dbReference type="PANTHER" id="PTHR30483:SF6">
    <property type="entry name" value="PERIPLASMIC BINDING PROTEIN OF ABC TRANSPORTER FOR NATURAL AMINO ACIDS"/>
    <property type="match status" value="1"/>
</dbReference>
<accession>A0A8J6N3T3</accession>
<dbReference type="InterPro" id="IPR051010">
    <property type="entry name" value="BCAA_transport"/>
</dbReference>
<evidence type="ECO:0000313" key="5">
    <source>
        <dbReference type="Proteomes" id="UP000650524"/>
    </source>
</evidence>
<dbReference type="SUPFAM" id="SSF53822">
    <property type="entry name" value="Periplasmic binding protein-like I"/>
    <property type="match status" value="1"/>
</dbReference>
<comment type="similarity">
    <text evidence="1">Belongs to the leucine-binding protein family.</text>
</comment>
<dbReference type="InterPro" id="IPR028081">
    <property type="entry name" value="Leu-bd"/>
</dbReference>
<protein>
    <submittedName>
        <fullName evidence="4">ABC transporter substrate-binding protein</fullName>
    </submittedName>
</protein>
<evidence type="ECO:0000259" key="3">
    <source>
        <dbReference type="Pfam" id="PF13458"/>
    </source>
</evidence>
<evidence type="ECO:0000256" key="2">
    <source>
        <dbReference type="ARBA" id="ARBA00022729"/>
    </source>
</evidence>
<proteinExistence type="inferred from homology"/>
<organism evidence="4 5">
    <name type="scientific">Candidatus Desulfacyla euxinica</name>
    <dbReference type="NCBI Taxonomy" id="2841693"/>
    <lineage>
        <taxon>Bacteria</taxon>
        <taxon>Deltaproteobacteria</taxon>
        <taxon>Candidatus Desulfacyla</taxon>
    </lineage>
</organism>
<dbReference type="AlphaFoldDB" id="A0A8J6N3T3"/>
<evidence type="ECO:0000313" key="4">
    <source>
        <dbReference type="EMBL" id="MBC8179389.1"/>
    </source>
</evidence>
<dbReference type="Proteomes" id="UP000650524">
    <property type="component" value="Unassembled WGS sequence"/>
</dbReference>
<reference evidence="4 5" key="1">
    <citation type="submission" date="2020-08" db="EMBL/GenBank/DDBJ databases">
        <title>Bridging the membrane lipid divide: bacteria of the FCB group superphylum have the potential to synthesize archaeal ether lipids.</title>
        <authorList>
            <person name="Villanueva L."/>
            <person name="Von Meijenfeldt F.A.B."/>
            <person name="Westbye A.B."/>
            <person name="Yadav S."/>
            <person name="Hopmans E.C."/>
            <person name="Dutilh B.E."/>
            <person name="Sinninghe Damste J.S."/>
        </authorList>
    </citation>
    <scope>NUCLEOTIDE SEQUENCE [LARGE SCALE GENOMIC DNA]</scope>
    <source>
        <strain evidence="4">NIOZ-UU27</strain>
    </source>
</reference>
<sequence>MKKSFLLLSFVLVFSCVWLVLTPLVSAAEPIVVGVPTSLGFLEGKESLKAVQMAVDEINAAGGVQVGSSKRPFKIESIDLRDAAAGVPVPEALLGLEKIILEKKPTALLVGPFRSEALLAGMDIIAKYKVPLLGTIAMSPGTEARIKKDPEKYKYIFRVSLNVIYWARLLGGTMGTLKNEFGFNKVYLMNQDIAWARGTAGFMAKKYFPKAGWEILGHDQYPTGSSDFSSGLMKAKGQGANVLFTCFDMPQSGVLVKQWKSIKVPALIAGFISPMAGQAAWKTFNGKIGGLMNAIFEIGNIPSAKYPPAKAFYDAYKKKYGKGIESGHGPAPSYESVYILKEAIERAGSLDADKIVAEVEKTDKKGVMGRIKFDKGHQVIYGTDPNKTAAACFFQWTEDGKRKIVYPGSLAEGNIVLPSWVKKAK</sequence>
<dbReference type="Gene3D" id="3.40.50.2300">
    <property type="match status" value="2"/>
</dbReference>
<dbReference type="CDD" id="cd06345">
    <property type="entry name" value="PBP1_ABC_ligand_binding-like"/>
    <property type="match status" value="1"/>
</dbReference>